<dbReference type="eggNOG" id="ENOG5033YYY">
    <property type="taxonomic scope" value="Bacteria"/>
</dbReference>
<protein>
    <submittedName>
        <fullName evidence="1">Uncharacterized protein</fullName>
    </submittedName>
</protein>
<name>N0D311_STRMI</name>
<gene>
    <name evidence="1" type="ORF">SFUL_4741</name>
</gene>
<dbReference type="KEGG" id="sfi:SFUL_4741"/>
<dbReference type="HOGENOM" id="CLU_151275_0_0_11"/>
<evidence type="ECO:0000313" key="2">
    <source>
        <dbReference type="Proteomes" id="UP000013304"/>
    </source>
</evidence>
<reference evidence="1 2" key="1">
    <citation type="submission" date="2013-04" db="EMBL/GenBank/DDBJ databases">
        <title>Complete genome sequence of Streptomyces fulvissimus.</title>
        <authorList>
            <person name="Myronovskyi M."/>
            <person name="Tokovenko B."/>
            <person name="Manderscheid N."/>
            <person name="Petzke L."/>
            <person name="Luzhetskyy A."/>
        </authorList>
    </citation>
    <scope>NUCLEOTIDE SEQUENCE [LARGE SCALE GENOMIC DNA]</scope>
    <source>
        <strain evidence="1 2">DSM 40593</strain>
    </source>
</reference>
<organism evidence="1 2">
    <name type="scientific">Streptomyces microflavus DSM 40593</name>
    <dbReference type="NCBI Taxonomy" id="1303692"/>
    <lineage>
        <taxon>Bacteria</taxon>
        <taxon>Bacillati</taxon>
        <taxon>Actinomycetota</taxon>
        <taxon>Actinomycetes</taxon>
        <taxon>Kitasatosporales</taxon>
        <taxon>Streptomycetaceae</taxon>
        <taxon>Streptomyces</taxon>
    </lineage>
</organism>
<dbReference type="PATRIC" id="fig|1303692.3.peg.4758"/>
<evidence type="ECO:0000313" key="1">
    <source>
        <dbReference type="EMBL" id="AGK79637.1"/>
    </source>
</evidence>
<sequence>MTGTDARAGTGAAMGFDGTTWRLRRGTELVGEIAVDDPDFPWLRGRFIPGPAYDVAARELFDRELALLERLEEDESDESAEAWETVCSELNRTLALAGPEGRAVAEFLLHIQGDRAWFRWSDTPFSEEGL</sequence>
<dbReference type="Proteomes" id="UP000013304">
    <property type="component" value="Chromosome"/>
</dbReference>
<dbReference type="EMBL" id="CP005080">
    <property type="protein sequence ID" value="AGK79637.1"/>
    <property type="molecule type" value="Genomic_DNA"/>
</dbReference>
<accession>N0D311</accession>
<dbReference type="AlphaFoldDB" id="N0D311"/>
<proteinExistence type="predicted"/>